<protein>
    <submittedName>
        <fullName evidence="1">Uncharacterized protein</fullName>
    </submittedName>
</protein>
<organism evidence="1">
    <name type="scientific">Arundo donax</name>
    <name type="common">Giant reed</name>
    <name type="synonym">Donax arundinaceus</name>
    <dbReference type="NCBI Taxonomy" id="35708"/>
    <lineage>
        <taxon>Eukaryota</taxon>
        <taxon>Viridiplantae</taxon>
        <taxon>Streptophyta</taxon>
        <taxon>Embryophyta</taxon>
        <taxon>Tracheophyta</taxon>
        <taxon>Spermatophyta</taxon>
        <taxon>Magnoliopsida</taxon>
        <taxon>Liliopsida</taxon>
        <taxon>Poales</taxon>
        <taxon>Poaceae</taxon>
        <taxon>PACMAD clade</taxon>
        <taxon>Arundinoideae</taxon>
        <taxon>Arundineae</taxon>
        <taxon>Arundo</taxon>
    </lineage>
</organism>
<name>A0A0A9B0A7_ARUDO</name>
<proteinExistence type="predicted"/>
<dbReference type="EMBL" id="GBRH01240461">
    <property type="protein sequence ID" value="JAD57434.1"/>
    <property type="molecule type" value="Transcribed_RNA"/>
</dbReference>
<evidence type="ECO:0000313" key="1">
    <source>
        <dbReference type="EMBL" id="JAD57434.1"/>
    </source>
</evidence>
<accession>A0A0A9B0A7</accession>
<reference evidence="1" key="1">
    <citation type="submission" date="2014-09" db="EMBL/GenBank/DDBJ databases">
        <authorList>
            <person name="Magalhaes I.L.F."/>
            <person name="Oliveira U."/>
            <person name="Santos F.R."/>
            <person name="Vidigal T.H.D.A."/>
            <person name="Brescovit A.D."/>
            <person name="Santos A.J."/>
        </authorList>
    </citation>
    <scope>NUCLEOTIDE SEQUENCE</scope>
    <source>
        <tissue evidence="1">Shoot tissue taken approximately 20 cm above the soil surface</tissue>
    </source>
</reference>
<dbReference type="AlphaFoldDB" id="A0A0A9B0A7"/>
<reference evidence="1" key="2">
    <citation type="journal article" date="2015" name="Data Brief">
        <title>Shoot transcriptome of the giant reed, Arundo donax.</title>
        <authorList>
            <person name="Barrero R.A."/>
            <person name="Guerrero F.D."/>
            <person name="Moolhuijzen P."/>
            <person name="Goolsby J.A."/>
            <person name="Tidwell J."/>
            <person name="Bellgard S.E."/>
            <person name="Bellgard M.I."/>
        </authorList>
    </citation>
    <scope>NUCLEOTIDE SEQUENCE</scope>
    <source>
        <tissue evidence="1">Shoot tissue taken approximately 20 cm above the soil surface</tissue>
    </source>
</reference>
<sequence length="28" mass="3326">MVVEPPDDSYFGNIKYFSRIFRITIYGP</sequence>